<sequence>MNSLRLRDFNPLRLLHTNFSYQSLPNSESRSASPSGSYRRRWLPDKLRFGRLSLTKLLALAIAGFVCLALMAGGGYRQVREEVQNQEPAEQPPPFYWQVFPRLNGYYNGIRTLVPYKDVQQENRYNASEPPKYEKPRDLPKQPPMEPIKYDPYPDYKSSEYLEKHHEVHECFVDDEDTIPVPDVYAYPGVPAVYPEPFYGSYSALGMREDVCWDRFGRLAAYGYGDSKGTNHGLGMKSEKTGAHKIFEKVGHTDYSKVDWGKAQKKCYEKNKARFAQEQPEGKERVKRHAYVLRTWTGFKYTDHHIMTLRAQINELALKSGGEYDVHFLVHVKDDSIPIWADEDIYRQVIEENVPEEFWGLATLWSEKQMEMYYPDPFPNNFINMAGSSIHGVYRSAHFAIQWFSQEFKEYDFVWNWEMDLRYTGHYYEFNNRIGEWGKAQPRKGLWERAERFYIPGIHGSYENFTKFVGEEMKTRDIPLNDPVAQGPHPVWGPVNTFPNNGLLPAPEGTTPPHSYSRDNYEWGVGEDADILTFNPIFDPSKTNWVFREDVTGYDNTLPVPPRRVAIITVARLSRRLLDTMHEETWAMRHSMFPEMWPPSVALHHGLKAAYVPHPVYFDRDWDLPYMDQVFNYPETKEASTFGWGEHNMLGSSFYYNAGFSGALWRRWLGEAENGEGGRREEESGTGRMCLRPVLHHPIKGE</sequence>
<keyword evidence="2" id="KW-0812">Transmembrane</keyword>
<keyword evidence="4" id="KW-1185">Reference proteome</keyword>
<evidence type="ECO:0000256" key="2">
    <source>
        <dbReference type="SAM" id="Phobius"/>
    </source>
</evidence>
<feature type="region of interest" description="Disordered" evidence="1">
    <location>
        <begin position="124"/>
        <end position="147"/>
    </location>
</feature>
<proteinExistence type="predicted"/>
<keyword evidence="2" id="KW-0472">Membrane</keyword>
<feature type="transmembrane region" description="Helical" evidence="2">
    <location>
        <begin position="57"/>
        <end position="76"/>
    </location>
</feature>
<accession>A0AB34KNK9</accession>
<dbReference type="PANTHER" id="PTHR36205:SF3">
    <property type="entry name" value="MAJOR FACILITATOR SUPERFAMILY TRANSPORTER"/>
    <property type="match status" value="1"/>
</dbReference>
<reference evidence="3 4" key="1">
    <citation type="journal article" date="2020" name="Microbiol. Resour. Announc.">
        <title>Draft Genome Sequence of a Cladosporium Species Isolated from the Mesophotic Ascidian Didemnum maculosum.</title>
        <authorList>
            <person name="Gioti A."/>
            <person name="Siaperas R."/>
            <person name="Nikolaivits E."/>
            <person name="Le Goff G."/>
            <person name="Ouazzani J."/>
            <person name="Kotoulas G."/>
            <person name="Topakas E."/>
        </authorList>
    </citation>
    <scope>NUCLEOTIDE SEQUENCE [LARGE SCALE GENOMIC DNA]</scope>
    <source>
        <strain evidence="3 4">TM138-S3</strain>
    </source>
</reference>
<dbReference type="Pfam" id="PF11885">
    <property type="entry name" value="DUF3405"/>
    <property type="match status" value="1"/>
</dbReference>
<dbReference type="RefSeq" id="XP_069228783.1">
    <property type="nucleotide sequence ID" value="XM_069374679.1"/>
</dbReference>
<keyword evidence="2" id="KW-1133">Transmembrane helix</keyword>
<dbReference type="InterPro" id="IPR021822">
    <property type="entry name" value="DUF3405"/>
</dbReference>
<dbReference type="AlphaFoldDB" id="A0AB34KNK9"/>
<organism evidence="3 4">
    <name type="scientific">Cladosporium halotolerans</name>
    <dbReference type="NCBI Taxonomy" id="1052096"/>
    <lineage>
        <taxon>Eukaryota</taxon>
        <taxon>Fungi</taxon>
        <taxon>Dikarya</taxon>
        <taxon>Ascomycota</taxon>
        <taxon>Pezizomycotina</taxon>
        <taxon>Dothideomycetes</taxon>
        <taxon>Dothideomycetidae</taxon>
        <taxon>Cladosporiales</taxon>
        <taxon>Cladosporiaceae</taxon>
        <taxon>Cladosporium</taxon>
    </lineage>
</organism>
<evidence type="ECO:0000256" key="1">
    <source>
        <dbReference type="SAM" id="MobiDB-lite"/>
    </source>
</evidence>
<dbReference type="Proteomes" id="UP000803884">
    <property type="component" value="Unassembled WGS sequence"/>
</dbReference>
<evidence type="ECO:0000313" key="4">
    <source>
        <dbReference type="Proteomes" id="UP000803884"/>
    </source>
</evidence>
<evidence type="ECO:0000313" key="3">
    <source>
        <dbReference type="EMBL" id="KAL1585677.1"/>
    </source>
</evidence>
<comment type="caution">
    <text evidence="3">The sequence shown here is derived from an EMBL/GenBank/DDBJ whole genome shotgun (WGS) entry which is preliminary data.</text>
</comment>
<dbReference type="GeneID" id="96007517"/>
<feature type="compositionally biased region" description="Basic and acidic residues" evidence="1">
    <location>
        <begin position="131"/>
        <end position="140"/>
    </location>
</feature>
<dbReference type="EMBL" id="JAAQHG020000018">
    <property type="protein sequence ID" value="KAL1585677.1"/>
    <property type="molecule type" value="Genomic_DNA"/>
</dbReference>
<dbReference type="PANTHER" id="PTHR36205">
    <property type="entry name" value="CHROMOSOME 19, WHOLE GENOME SHOTGUN SEQUENCE"/>
    <property type="match status" value="1"/>
</dbReference>
<name>A0AB34KNK9_9PEZI</name>
<protein>
    <submittedName>
        <fullName evidence="3">Uncharacterized protein</fullName>
    </submittedName>
</protein>
<gene>
    <name evidence="3" type="ORF">WHR41_06074</name>
</gene>